<dbReference type="EMBL" id="BK016022">
    <property type="protein sequence ID" value="DAF90131.1"/>
    <property type="molecule type" value="Genomic_DNA"/>
</dbReference>
<organism evidence="1">
    <name type="scientific">Siphoviridae sp. ctWlk2</name>
    <dbReference type="NCBI Taxonomy" id="2825539"/>
    <lineage>
        <taxon>Viruses</taxon>
        <taxon>Duplodnaviria</taxon>
        <taxon>Heunggongvirae</taxon>
        <taxon>Uroviricota</taxon>
        <taxon>Caudoviricetes</taxon>
    </lineage>
</organism>
<protein>
    <submittedName>
        <fullName evidence="1">Uncharacterized protein</fullName>
    </submittedName>
</protein>
<evidence type="ECO:0000313" key="1">
    <source>
        <dbReference type="EMBL" id="DAF90131.1"/>
    </source>
</evidence>
<sequence>MPVRFTVWAFFVYVKTSFYLFPRGEKGFYTFYTFYNVNNEIFIYSTYILQTFYKILQNAVFVKTFYKLLHFLHNFYNCRSLIKL</sequence>
<proteinExistence type="predicted"/>
<accession>A0A8S5U6P0</accession>
<name>A0A8S5U6P0_9CAUD</name>
<reference evidence="1" key="1">
    <citation type="journal article" date="2021" name="Proc. Natl. Acad. Sci. U.S.A.">
        <title>A Catalog of Tens of Thousands of Viruses from Human Metagenomes Reveals Hidden Associations with Chronic Diseases.</title>
        <authorList>
            <person name="Tisza M.J."/>
            <person name="Buck C.B."/>
        </authorList>
    </citation>
    <scope>NUCLEOTIDE SEQUENCE</scope>
    <source>
        <strain evidence="1">CtWlk2</strain>
    </source>
</reference>